<evidence type="ECO:0000313" key="5">
    <source>
        <dbReference type="EMBL" id="TWF35704.1"/>
    </source>
</evidence>
<dbReference type="PANTHER" id="PTHR43280:SF32">
    <property type="entry name" value="TRANSCRIPTIONAL REGULATORY PROTEIN"/>
    <property type="match status" value="1"/>
</dbReference>
<dbReference type="InterPro" id="IPR003313">
    <property type="entry name" value="AraC-bd"/>
</dbReference>
<dbReference type="InterPro" id="IPR009057">
    <property type="entry name" value="Homeodomain-like_sf"/>
</dbReference>
<dbReference type="AlphaFoldDB" id="A0A561PC51"/>
<accession>A0A561PC51</accession>
<reference evidence="5 6" key="1">
    <citation type="submission" date="2019-06" db="EMBL/GenBank/DDBJ databases">
        <title>Sorghum-associated microbial communities from plants grown in Nebraska, USA.</title>
        <authorList>
            <person name="Schachtman D."/>
        </authorList>
    </citation>
    <scope>NUCLEOTIDE SEQUENCE [LARGE SCALE GENOMIC DNA]</scope>
    <source>
        <strain evidence="5 6">1209</strain>
    </source>
</reference>
<dbReference type="RefSeq" id="WP_145672878.1">
    <property type="nucleotide sequence ID" value="NZ_VIWO01000008.1"/>
</dbReference>
<evidence type="ECO:0000256" key="3">
    <source>
        <dbReference type="ARBA" id="ARBA00023163"/>
    </source>
</evidence>
<keyword evidence="1" id="KW-0805">Transcription regulation</keyword>
<dbReference type="SUPFAM" id="SSF51215">
    <property type="entry name" value="Regulatory protein AraC"/>
    <property type="match status" value="1"/>
</dbReference>
<dbReference type="Proteomes" id="UP000320811">
    <property type="component" value="Unassembled WGS sequence"/>
</dbReference>
<evidence type="ECO:0000256" key="2">
    <source>
        <dbReference type="ARBA" id="ARBA00023125"/>
    </source>
</evidence>
<comment type="caution">
    <text evidence="5">The sequence shown here is derived from an EMBL/GenBank/DDBJ whole genome shotgun (WGS) entry which is preliminary data.</text>
</comment>
<dbReference type="Gene3D" id="1.10.10.60">
    <property type="entry name" value="Homeodomain-like"/>
    <property type="match status" value="1"/>
</dbReference>
<evidence type="ECO:0000256" key="1">
    <source>
        <dbReference type="ARBA" id="ARBA00023015"/>
    </source>
</evidence>
<dbReference type="EMBL" id="VIWO01000008">
    <property type="protein sequence ID" value="TWF35704.1"/>
    <property type="molecule type" value="Genomic_DNA"/>
</dbReference>
<evidence type="ECO:0000259" key="4">
    <source>
        <dbReference type="PROSITE" id="PS01124"/>
    </source>
</evidence>
<dbReference type="Pfam" id="PF02311">
    <property type="entry name" value="AraC_binding"/>
    <property type="match status" value="1"/>
</dbReference>
<keyword evidence="3" id="KW-0804">Transcription</keyword>
<organism evidence="5 6">
    <name type="scientific">Chitinophaga polysaccharea</name>
    <dbReference type="NCBI Taxonomy" id="1293035"/>
    <lineage>
        <taxon>Bacteria</taxon>
        <taxon>Pseudomonadati</taxon>
        <taxon>Bacteroidota</taxon>
        <taxon>Chitinophagia</taxon>
        <taxon>Chitinophagales</taxon>
        <taxon>Chitinophagaceae</taxon>
        <taxon>Chitinophaga</taxon>
    </lineage>
</organism>
<keyword evidence="2 5" id="KW-0238">DNA-binding</keyword>
<dbReference type="OrthoDB" id="2585681at2"/>
<dbReference type="GO" id="GO:0043565">
    <property type="term" value="F:sequence-specific DNA binding"/>
    <property type="evidence" value="ECO:0007669"/>
    <property type="project" value="InterPro"/>
</dbReference>
<proteinExistence type="predicted"/>
<name>A0A561PC51_9BACT</name>
<protein>
    <submittedName>
        <fullName evidence="5">AraC-like DNA-binding protein</fullName>
    </submittedName>
</protein>
<gene>
    <name evidence="5" type="ORF">FHW36_10860</name>
</gene>
<dbReference type="InterPro" id="IPR018060">
    <property type="entry name" value="HTH_AraC"/>
</dbReference>
<dbReference type="PRINTS" id="PR00032">
    <property type="entry name" value="HTHARAC"/>
</dbReference>
<keyword evidence="6" id="KW-1185">Reference proteome</keyword>
<dbReference type="SUPFAM" id="SSF46689">
    <property type="entry name" value="Homeodomain-like"/>
    <property type="match status" value="1"/>
</dbReference>
<evidence type="ECO:0000313" key="6">
    <source>
        <dbReference type="Proteomes" id="UP000320811"/>
    </source>
</evidence>
<dbReference type="SMART" id="SM00342">
    <property type="entry name" value="HTH_ARAC"/>
    <property type="match status" value="1"/>
</dbReference>
<dbReference type="Pfam" id="PF12833">
    <property type="entry name" value="HTH_18"/>
    <property type="match status" value="1"/>
</dbReference>
<dbReference type="InterPro" id="IPR037923">
    <property type="entry name" value="HTH-like"/>
</dbReference>
<dbReference type="GO" id="GO:0003700">
    <property type="term" value="F:DNA-binding transcription factor activity"/>
    <property type="evidence" value="ECO:0007669"/>
    <property type="project" value="InterPro"/>
</dbReference>
<feature type="domain" description="HTH araC/xylS-type" evidence="4">
    <location>
        <begin position="189"/>
        <end position="287"/>
    </location>
</feature>
<dbReference type="PROSITE" id="PS01124">
    <property type="entry name" value="HTH_ARAC_FAMILY_2"/>
    <property type="match status" value="1"/>
</dbReference>
<sequence length="289" mass="33409">MKSGFPVYDICKFSVSQQQDVIISQLGPYLAALQKLHFPHRHDFYHLVLFTAGGGSHSIDFQNFLVQPFQFYFMAPGQVHSWSFEGEIDGFVINFRADFFKSFLLNPDYLDQFPFLGTQVDHSVIEIPVDSRPVLIDLLNRAVLESENKRRFRVDTIRVMLLQLFLLIGEINTSEKYQTLESSKSTLLKRFEKLIEHNYLELRRPKQYADILCVTPNYLNAVCNDVLGTSAGDIIRNRIVLEAKRKLINLNVTVTEIAYSLNFEDNSYFCKFFKKQTGLSPNSFRSAIH</sequence>
<dbReference type="PANTHER" id="PTHR43280">
    <property type="entry name" value="ARAC-FAMILY TRANSCRIPTIONAL REGULATOR"/>
    <property type="match status" value="1"/>
</dbReference>
<dbReference type="InterPro" id="IPR020449">
    <property type="entry name" value="Tscrpt_reg_AraC-type_HTH"/>
</dbReference>